<proteinExistence type="predicted"/>
<keyword evidence="3" id="KW-1185">Reference proteome</keyword>
<dbReference type="Gene3D" id="3.50.50.60">
    <property type="entry name" value="FAD/NAD(P)-binding domain"/>
    <property type="match status" value="1"/>
</dbReference>
<gene>
    <name evidence="2" type="ordered locus">Tgr7_1390</name>
</gene>
<name>B8GR55_THISH</name>
<dbReference type="FunFam" id="1.10.405.20:FF:000001">
    <property type="entry name" value="Amine oxidase"/>
    <property type="match status" value="1"/>
</dbReference>
<feature type="domain" description="Amine oxidase" evidence="1">
    <location>
        <begin position="15"/>
        <end position="269"/>
    </location>
</feature>
<dbReference type="eggNOG" id="COG2907">
    <property type="taxonomic scope" value="Bacteria"/>
</dbReference>
<accession>B8GR55</accession>
<dbReference type="Gene3D" id="3.30.70.1990">
    <property type="match status" value="1"/>
</dbReference>
<dbReference type="EMBL" id="CP001339">
    <property type="protein sequence ID" value="ACL72475.1"/>
    <property type="molecule type" value="Genomic_DNA"/>
</dbReference>
<dbReference type="HOGENOM" id="CLU_028123_1_0_6"/>
<dbReference type="Proteomes" id="UP000002383">
    <property type="component" value="Chromosome"/>
</dbReference>
<dbReference type="Gene3D" id="1.10.405.20">
    <property type="match status" value="1"/>
</dbReference>
<dbReference type="InterPro" id="IPR050464">
    <property type="entry name" value="Zeta_carotene_desat/Oxidored"/>
</dbReference>
<evidence type="ECO:0000313" key="3">
    <source>
        <dbReference type="Proteomes" id="UP000002383"/>
    </source>
</evidence>
<protein>
    <submittedName>
        <fullName evidence="2">Amine oxidase</fullName>
    </submittedName>
</protein>
<dbReference type="InterPro" id="IPR002937">
    <property type="entry name" value="Amino_oxidase"/>
</dbReference>
<dbReference type="Pfam" id="PF01593">
    <property type="entry name" value="Amino_oxidase"/>
    <property type="match status" value="1"/>
</dbReference>
<sequence length="445" mass="50319">MIHADSRIAVIGGGISGLASAWLLDKRHQVTLFERNHYVGGHSNTLMVDGPRGPVPVDTGFVVFNEHNYPELTSLFRHLGVASQDTDMSFSASIGDGRMEYAGTNLNTLFAQRGNLVRPRFLRMVRDILRFNRHGKELLETHWVPDVSLGDYLFTEGYGAGFRDDYLLPMAAAIWSCPTRQMLDFPLISFLNFFRNHGLLNVTDRPQWRTVTGGSRVYVRRMLDTFNGDVHTGSPVVQVRRRPDGVQVRCADGRVERFDQVVMASHADETLSLIENPSEAERQVLGAFRYQPNRTLLHTDARLMPKRRAVWSSWNYLARDFGDGGPQVSVTYWMNRLHRLPENEGPYLVSLNPLTEPREETIIREMTYQHPVFDAAAMAAQKRVPGIQGADRLWFCGAWCGYGFHEDGLKSAETVAWRLGVSPPWLGESREPAHIQTRPDRVAAA</sequence>
<dbReference type="OrthoDB" id="20837at2"/>
<dbReference type="SUPFAM" id="SSF51905">
    <property type="entry name" value="FAD/NAD(P)-binding domain"/>
    <property type="match status" value="1"/>
</dbReference>
<dbReference type="RefSeq" id="WP_012637958.1">
    <property type="nucleotide sequence ID" value="NC_011901.1"/>
</dbReference>
<evidence type="ECO:0000313" key="2">
    <source>
        <dbReference type="EMBL" id="ACL72475.1"/>
    </source>
</evidence>
<dbReference type="KEGG" id="tgr:Tgr7_1390"/>
<dbReference type="GO" id="GO:0016491">
    <property type="term" value="F:oxidoreductase activity"/>
    <property type="evidence" value="ECO:0007669"/>
    <property type="project" value="InterPro"/>
</dbReference>
<dbReference type="PANTHER" id="PTHR42923">
    <property type="entry name" value="PROTOPORPHYRINOGEN OXIDASE"/>
    <property type="match status" value="1"/>
</dbReference>
<dbReference type="PANTHER" id="PTHR42923:SF17">
    <property type="entry name" value="AMINE OXIDASE DOMAIN-CONTAINING PROTEIN"/>
    <property type="match status" value="1"/>
</dbReference>
<evidence type="ECO:0000259" key="1">
    <source>
        <dbReference type="Pfam" id="PF01593"/>
    </source>
</evidence>
<dbReference type="AlphaFoldDB" id="B8GR55"/>
<organism evidence="2 3">
    <name type="scientific">Thioalkalivibrio sulfidiphilus (strain HL-EbGR7)</name>
    <dbReference type="NCBI Taxonomy" id="396588"/>
    <lineage>
        <taxon>Bacteria</taxon>
        <taxon>Pseudomonadati</taxon>
        <taxon>Pseudomonadota</taxon>
        <taxon>Gammaproteobacteria</taxon>
        <taxon>Chromatiales</taxon>
        <taxon>Ectothiorhodospiraceae</taxon>
        <taxon>Thioalkalivibrio</taxon>
    </lineage>
</organism>
<dbReference type="STRING" id="396588.Tgr7_1390"/>
<reference evidence="2 3" key="1">
    <citation type="journal article" date="2011" name="Stand. Genomic Sci.">
        <title>Complete genome sequence of 'Thioalkalivibrio sulfidophilus' HL-EbGr7.</title>
        <authorList>
            <person name="Muyzer G."/>
            <person name="Sorokin D.Y."/>
            <person name="Mavromatis K."/>
            <person name="Lapidus A."/>
            <person name="Clum A."/>
            <person name="Ivanova N."/>
            <person name="Pati A."/>
            <person name="d'Haeseleer P."/>
            <person name="Woyke T."/>
            <person name="Kyrpides N.C."/>
        </authorList>
    </citation>
    <scope>NUCLEOTIDE SEQUENCE [LARGE SCALE GENOMIC DNA]</scope>
    <source>
        <strain evidence="2 3">HL-EbGR7</strain>
    </source>
</reference>
<dbReference type="InterPro" id="IPR036188">
    <property type="entry name" value="FAD/NAD-bd_sf"/>
</dbReference>